<dbReference type="GO" id="GO:0005524">
    <property type="term" value="F:ATP binding"/>
    <property type="evidence" value="ECO:0007669"/>
    <property type="project" value="UniProtKB-KW"/>
</dbReference>
<dbReference type="GO" id="GO:0016020">
    <property type="term" value="C:membrane"/>
    <property type="evidence" value="ECO:0007669"/>
    <property type="project" value="InterPro"/>
</dbReference>
<dbReference type="InterPro" id="IPR003439">
    <property type="entry name" value="ABC_transporter-like_ATP-bd"/>
</dbReference>
<dbReference type="GO" id="GO:0016887">
    <property type="term" value="F:ATP hydrolysis activity"/>
    <property type="evidence" value="ECO:0007669"/>
    <property type="project" value="InterPro"/>
</dbReference>
<dbReference type="Gene3D" id="2.40.50.100">
    <property type="match status" value="1"/>
</dbReference>
<dbReference type="Gene3D" id="3.40.50.300">
    <property type="entry name" value="P-loop containing nucleotide triphosphate hydrolases"/>
    <property type="match status" value="1"/>
</dbReference>
<dbReference type="SUPFAM" id="SSF52540">
    <property type="entry name" value="P-loop containing nucleoside triphosphate hydrolases"/>
    <property type="match status" value="1"/>
</dbReference>
<dbReference type="Pfam" id="PF00005">
    <property type="entry name" value="ABC_tran"/>
    <property type="match status" value="1"/>
</dbReference>
<evidence type="ECO:0000259" key="4">
    <source>
        <dbReference type="PROSITE" id="PS50893"/>
    </source>
</evidence>
<dbReference type="Proteomes" id="UP000617628">
    <property type="component" value="Unassembled WGS sequence"/>
</dbReference>
<dbReference type="InterPro" id="IPR027417">
    <property type="entry name" value="P-loop_NTPase"/>
</dbReference>
<dbReference type="PANTHER" id="PTHR43514:SF4">
    <property type="entry name" value="ABC TRANSPORTER I FAMILY MEMBER 10"/>
    <property type="match status" value="1"/>
</dbReference>
<dbReference type="InterPro" id="IPR008995">
    <property type="entry name" value="Mo/tungstate-bd_C_term_dom"/>
</dbReference>
<dbReference type="AlphaFoldDB" id="A0A934VS64"/>
<keyword evidence="6" id="KW-1185">Reference proteome</keyword>
<keyword evidence="1" id="KW-0813">Transport</keyword>
<evidence type="ECO:0000256" key="3">
    <source>
        <dbReference type="ARBA" id="ARBA00022840"/>
    </source>
</evidence>
<comment type="caution">
    <text evidence="5">The sequence shown here is derived from an EMBL/GenBank/DDBJ whole genome shotgun (WGS) entry which is preliminary data.</text>
</comment>
<dbReference type="EMBL" id="JAENIL010000034">
    <property type="protein sequence ID" value="MBK1878690.1"/>
    <property type="molecule type" value="Genomic_DNA"/>
</dbReference>
<organism evidence="5 6">
    <name type="scientific">Pelagicoccus mobilis</name>
    <dbReference type="NCBI Taxonomy" id="415221"/>
    <lineage>
        <taxon>Bacteria</taxon>
        <taxon>Pseudomonadati</taxon>
        <taxon>Verrucomicrobiota</taxon>
        <taxon>Opitutia</taxon>
        <taxon>Puniceicoccales</taxon>
        <taxon>Pelagicoccaceae</taxon>
        <taxon>Pelagicoccus</taxon>
    </lineage>
</organism>
<gene>
    <name evidence="5" type="primary">modC</name>
    <name evidence="5" type="ORF">JIN87_17550</name>
</gene>
<dbReference type="PROSITE" id="PS00211">
    <property type="entry name" value="ABC_TRANSPORTER_1"/>
    <property type="match status" value="1"/>
</dbReference>
<name>A0A934VS64_9BACT</name>
<dbReference type="InterPro" id="IPR011868">
    <property type="entry name" value="ModC_ABC_ATP-bd"/>
</dbReference>
<evidence type="ECO:0000313" key="5">
    <source>
        <dbReference type="EMBL" id="MBK1878690.1"/>
    </source>
</evidence>
<dbReference type="NCBIfam" id="TIGR02142">
    <property type="entry name" value="modC_ABC"/>
    <property type="match status" value="1"/>
</dbReference>
<dbReference type="GO" id="GO:0015098">
    <property type="term" value="F:molybdate ion transmembrane transporter activity"/>
    <property type="evidence" value="ECO:0007669"/>
    <property type="project" value="InterPro"/>
</dbReference>
<sequence length="370" mass="40619">MSTPVLDLSIQVELDQFNLDLIFSSSKRTIGIFGPSGSGKTTLLESLAGLRGEAKGKLVCLGETWLDSSANVALKAEQRAIGYVPQDHLLFPHWNVRQNLESGSKRARQSGEDTESVFSEVVQTLELAPLLDRNITELSGGERQRVSLGRALCSGPKLLILDEPLASLDWKLRHRILPYLVRIRDTFKIPLLIVSHNPAELLALCDEVVALNRGKKVAQGTPTDVFSTPEVYAAAADEGFENIVRGEVVQSSNFETQIRLEGSETEQLITVSASHHTPGEKVLLGIRSQDVLLSNNRIQGVSARNWIEAKTQKLSQVDGKQVLIAKAGRNEFLVELTQDAVAELKIAPENRIWLFFKSSAVSVYSSTPSD</sequence>
<keyword evidence="3 5" id="KW-0067">ATP-binding</keyword>
<evidence type="ECO:0000256" key="1">
    <source>
        <dbReference type="ARBA" id="ARBA00022448"/>
    </source>
</evidence>
<dbReference type="PANTHER" id="PTHR43514">
    <property type="entry name" value="ABC TRANSPORTER I FAMILY MEMBER 10"/>
    <property type="match status" value="1"/>
</dbReference>
<dbReference type="PROSITE" id="PS50893">
    <property type="entry name" value="ABC_TRANSPORTER_2"/>
    <property type="match status" value="1"/>
</dbReference>
<dbReference type="RefSeq" id="WP_200356902.1">
    <property type="nucleotide sequence ID" value="NZ_JAENIL010000034.1"/>
</dbReference>
<dbReference type="SUPFAM" id="SSF50331">
    <property type="entry name" value="MOP-like"/>
    <property type="match status" value="1"/>
</dbReference>
<dbReference type="InterPro" id="IPR050334">
    <property type="entry name" value="Molybdenum_import_ModC"/>
</dbReference>
<keyword evidence="2" id="KW-0547">Nucleotide-binding</keyword>
<dbReference type="GO" id="GO:0140359">
    <property type="term" value="F:ABC-type transporter activity"/>
    <property type="evidence" value="ECO:0007669"/>
    <property type="project" value="InterPro"/>
</dbReference>
<dbReference type="InterPro" id="IPR003593">
    <property type="entry name" value="AAA+_ATPase"/>
</dbReference>
<dbReference type="InterPro" id="IPR017871">
    <property type="entry name" value="ABC_transporter-like_CS"/>
</dbReference>
<accession>A0A934VS64</accession>
<dbReference type="SMART" id="SM00382">
    <property type="entry name" value="AAA"/>
    <property type="match status" value="1"/>
</dbReference>
<protein>
    <submittedName>
        <fullName evidence="5">Molybdenum ABC transporter ATP-binding protein</fullName>
    </submittedName>
</protein>
<feature type="domain" description="ABC transporter" evidence="4">
    <location>
        <begin position="3"/>
        <end position="238"/>
    </location>
</feature>
<evidence type="ECO:0000313" key="6">
    <source>
        <dbReference type="Proteomes" id="UP000617628"/>
    </source>
</evidence>
<proteinExistence type="predicted"/>
<evidence type="ECO:0000256" key="2">
    <source>
        <dbReference type="ARBA" id="ARBA00022741"/>
    </source>
</evidence>
<reference evidence="5" key="1">
    <citation type="submission" date="2021-01" db="EMBL/GenBank/DDBJ databases">
        <title>Modified the classification status of verrucomicrobia.</title>
        <authorList>
            <person name="Feng X."/>
        </authorList>
    </citation>
    <scope>NUCLEOTIDE SEQUENCE</scope>
    <source>
        <strain evidence="5">KCTC 13126</strain>
    </source>
</reference>